<dbReference type="EMBL" id="KN837255">
    <property type="protein sequence ID" value="KIJ30726.1"/>
    <property type="molecule type" value="Genomic_DNA"/>
</dbReference>
<organism evidence="3 4">
    <name type="scientific">Sphaerobolus stellatus (strain SS14)</name>
    <dbReference type="NCBI Taxonomy" id="990650"/>
    <lineage>
        <taxon>Eukaryota</taxon>
        <taxon>Fungi</taxon>
        <taxon>Dikarya</taxon>
        <taxon>Basidiomycota</taxon>
        <taxon>Agaricomycotina</taxon>
        <taxon>Agaricomycetes</taxon>
        <taxon>Phallomycetidae</taxon>
        <taxon>Geastrales</taxon>
        <taxon>Sphaerobolaceae</taxon>
        <taxon>Sphaerobolus</taxon>
    </lineage>
</organism>
<reference evidence="3 4" key="1">
    <citation type="submission" date="2014-06" db="EMBL/GenBank/DDBJ databases">
        <title>Evolutionary Origins and Diversification of the Mycorrhizal Mutualists.</title>
        <authorList>
            <consortium name="DOE Joint Genome Institute"/>
            <consortium name="Mycorrhizal Genomics Consortium"/>
            <person name="Kohler A."/>
            <person name="Kuo A."/>
            <person name="Nagy L.G."/>
            <person name="Floudas D."/>
            <person name="Copeland A."/>
            <person name="Barry K.W."/>
            <person name="Cichocki N."/>
            <person name="Veneault-Fourrey C."/>
            <person name="LaButti K."/>
            <person name="Lindquist E.A."/>
            <person name="Lipzen A."/>
            <person name="Lundell T."/>
            <person name="Morin E."/>
            <person name="Murat C."/>
            <person name="Riley R."/>
            <person name="Ohm R."/>
            <person name="Sun H."/>
            <person name="Tunlid A."/>
            <person name="Henrissat B."/>
            <person name="Grigoriev I.V."/>
            <person name="Hibbett D.S."/>
            <person name="Martin F."/>
        </authorList>
    </citation>
    <scope>NUCLEOTIDE SEQUENCE [LARGE SCALE GENOMIC DNA]</scope>
    <source>
        <strain evidence="3 4">SS14</strain>
    </source>
</reference>
<proteinExistence type="inferred from homology"/>
<dbReference type="PANTHER" id="PTHR43976">
    <property type="entry name" value="SHORT CHAIN DEHYDROGENASE"/>
    <property type="match status" value="1"/>
</dbReference>
<sequence length="170" mass="18927">MPSSSSKVWLISGASSPLGYRLVLAALSRRDRVIAIATIQEDANHLRSAGAYPIRIDSQMTYSQIKAKFQQAVEQCGKIDYLIHNADVDSRRISSSSESHVVYYANTYTFATIQVTRAAAEASRLKAIAIIVPDFLANDTPLSDRKWLATTEPTRYRISFHEPDHSLILV</sequence>
<protein>
    <submittedName>
        <fullName evidence="3">Uncharacterized protein</fullName>
    </submittedName>
</protein>
<dbReference type="HOGENOM" id="CLU_1571629_0_0_1"/>
<evidence type="ECO:0000313" key="3">
    <source>
        <dbReference type="EMBL" id="KIJ30726.1"/>
    </source>
</evidence>
<dbReference type="GO" id="GO:0016491">
    <property type="term" value="F:oxidoreductase activity"/>
    <property type="evidence" value="ECO:0007669"/>
    <property type="project" value="UniProtKB-KW"/>
</dbReference>
<comment type="similarity">
    <text evidence="1">Belongs to the short-chain dehydrogenases/reductases (SDR) family.</text>
</comment>
<keyword evidence="4" id="KW-1185">Reference proteome</keyword>
<dbReference type="OrthoDB" id="1274115at2759"/>
<dbReference type="InterPro" id="IPR051911">
    <property type="entry name" value="SDR_oxidoreductase"/>
</dbReference>
<dbReference type="Proteomes" id="UP000054279">
    <property type="component" value="Unassembled WGS sequence"/>
</dbReference>
<name>A0A0C9UZ91_SPHS4</name>
<accession>A0A0C9UZ91</accession>
<evidence type="ECO:0000256" key="2">
    <source>
        <dbReference type="ARBA" id="ARBA00023002"/>
    </source>
</evidence>
<keyword evidence="2" id="KW-0560">Oxidoreductase</keyword>
<dbReference type="Gene3D" id="3.40.50.720">
    <property type="entry name" value="NAD(P)-binding Rossmann-like Domain"/>
    <property type="match status" value="1"/>
</dbReference>
<dbReference type="SUPFAM" id="SSF51735">
    <property type="entry name" value="NAD(P)-binding Rossmann-fold domains"/>
    <property type="match status" value="1"/>
</dbReference>
<dbReference type="InterPro" id="IPR002347">
    <property type="entry name" value="SDR_fam"/>
</dbReference>
<dbReference type="InterPro" id="IPR036291">
    <property type="entry name" value="NAD(P)-bd_dom_sf"/>
</dbReference>
<gene>
    <name evidence="3" type="ORF">M422DRAFT_53632</name>
</gene>
<dbReference type="AlphaFoldDB" id="A0A0C9UZ91"/>
<dbReference type="PANTHER" id="PTHR43976:SF16">
    <property type="entry name" value="SHORT-CHAIN DEHYDROGENASE_REDUCTASE FAMILY PROTEIN"/>
    <property type="match status" value="1"/>
</dbReference>
<dbReference type="Pfam" id="PF00106">
    <property type="entry name" value="adh_short"/>
    <property type="match status" value="1"/>
</dbReference>
<evidence type="ECO:0000313" key="4">
    <source>
        <dbReference type="Proteomes" id="UP000054279"/>
    </source>
</evidence>
<evidence type="ECO:0000256" key="1">
    <source>
        <dbReference type="ARBA" id="ARBA00006484"/>
    </source>
</evidence>